<feature type="region of interest" description="Disordered" evidence="1">
    <location>
        <begin position="454"/>
        <end position="483"/>
    </location>
</feature>
<dbReference type="AlphaFoldDB" id="A0A4P9W4C7"/>
<gene>
    <name evidence="2" type="ORF">BDK51DRAFT_26017</name>
</gene>
<dbReference type="EMBL" id="KZ997599">
    <property type="protein sequence ID" value="RKO87201.1"/>
    <property type="molecule type" value="Genomic_DNA"/>
</dbReference>
<evidence type="ECO:0000313" key="2">
    <source>
        <dbReference type="EMBL" id="RKO87201.1"/>
    </source>
</evidence>
<feature type="region of interest" description="Disordered" evidence="1">
    <location>
        <begin position="213"/>
        <end position="259"/>
    </location>
</feature>
<name>A0A4P9W4C7_9FUNG</name>
<proteinExistence type="predicted"/>
<feature type="region of interest" description="Disordered" evidence="1">
    <location>
        <begin position="378"/>
        <end position="402"/>
    </location>
</feature>
<keyword evidence="3" id="KW-1185">Reference proteome</keyword>
<evidence type="ECO:0000313" key="3">
    <source>
        <dbReference type="Proteomes" id="UP000269721"/>
    </source>
</evidence>
<evidence type="ECO:0000256" key="1">
    <source>
        <dbReference type="SAM" id="MobiDB-lite"/>
    </source>
</evidence>
<feature type="compositionally biased region" description="Basic and acidic residues" evidence="1">
    <location>
        <begin position="213"/>
        <end position="232"/>
    </location>
</feature>
<organism evidence="2 3">
    <name type="scientific">Blyttiomyces helicus</name>
    <dbReference type="NCBI Taxonomy" id="388810"/>
    <lineage>
        <taxon>Eukaryota</taxon>
        <taxon>Fungi</taxon>
        <taxon>Fungi incertae sedis</taxon>
        <taxon>Chytridiomycota</taxon>
        <taxon>Chytridiomycota incertae sedis</taxon>
        <taxon>Chytridiomycetes</taxon>
        <taxon>Chytridiomycetes incertae sedis</taxon>
        <taxon>Blyttiomyces</taxon>
    </lineage>
</organism>
<protein>
    <submittedName>
        <fullName evidence="2">Uncharacterized protein</fullName>
    </submittedName>
</protein>
<reference evidence="3" key="1">
    <citation type="journal article" date="2018" name="Nat. Microbiol.">
        <title>Leveraging single-cell genomics to expand the fungal tree of life.</title>
        <authorList>
            <person name="Ahrendt S.R."/>
            <person name="Quandt C.A."/>
            <person name="Ciobanu D."/>
            <person name="Clum A."/>
            <person name="Salamov A."/>
            <person name="Andreopoulos B."/>
            <person name="Cheng J.F."/>
            <person name="Woyke T."/>
            <person name="Pelin A."/>
            <person name="Henrissat B."/>
            <person name="Reynolds N.K."/>
            <person name="Benny G.L."/>
            <person name="Smith M.E."/>
            <person name="James T.Y."/>
            <person name="Grigoriev I.V."/>
        </authorList>
    </citation>
    <scope>NUCLEOTIDE SEQUENCE [LARGE SCALE GENOMIC DNA]</scope>
</reference>
<dbReference type="Proteomes" id="UP000269721">
    <property type="component" value="Unassembled WGS sequence"/>
</dbReference>
<sequence>MGPRRGKIDNGQELWKECSKGHPKLPQSTLLRVRQPDEHFDFFEVRTSSHQELNLVSGDGDARHAQKLELWAGLRDVPLEVSINTFSVIEIEELEVGPADPKETLEALGGEEDRWILEAVTRGEDERIQRGERRIVKEREGGVGDALMGIDLELGNGRTCAEKGGKEFGMVEFIAKGGIKELLIAEARQGTWSEVRAGREATLPDIRIKAQLDERRPHRPNEKVGEHSRVEVQRVPLSRDAQDGQAPDALRQGSEVERATRGQRRTLAIVLFRGLAQVRGPREPLPTLRLIISFPKPVSIRLPFRVSSLANFITPPQVLFSVTRSRRRDLELHKPRNEERKVVGGVQPVFNVEADECGVFLNVRKAVDELSTKWVQTRSEAAGSHSRQTRVAERRSAQPPSALLSGKSWKIWRKISQGRWGCGLERVRSSGSGWFEAGLKMWSWKTRLLPFGSGGGCRKRSAKTCGGPEYSDTESPDSDTQLR</sequence>
<accession>A0A4P9W4C7</accession>